<gene>
    <name evidence="2" type="ORF">MCOR_2612</name>
</gene>
<dbReference type="Proteomes" id="UP000507470">
    <property type="component" value="Unassembled WGS sequence"/>
</dbReference>
<dbReference type="AlphaFoldDB" id="A0A6J8A2G7"/>
<organism evidence="2 3">
    <name type="scientific">Mytilus coruscus</name>
    <name type="common">Sea mussel</name>
    <dbReference type="NCBI Taxonomy" id="42192"/>
    <lineage>
        <taxon>Eukaryota</taxon>
        <taxon>Metazoa</taxon>
        <taxon>Spiralia</taxon>
        <taxon>Lophotrochozoa</taxon>
        <taxon>Mollusca</taxon>
        <taxon>Bivalvia</taxon>
        <taxon>Autobranchia</taxon>
        <taxon>Pteriomorphia</taxon>
        <taxon>Mytilida</taxon>
        <taxon>Mytiloidea</taxon>
        <taxon>Mytilidae</taxon>
        <taxon>Mytilinae</taxon>
        <taxon>Mytilus</taxon>
    </lineage>
</organism>
<evidence type="ECO:0000313" key="2">
    <source>
        <dbReference type="EMBL" id="CAC5359952.1"/>
    </source>
</evidence>
<feature type="domain" description="CCHC-type" evidence="1">
    <location>
        <begin position="228"/>
        <end position="244"/>
    </location>
</feature>
<feature type="domain" description="CCHC-type" evidence="1">
    <location>
        <begin position="208"/>
        <end position="224"/>
    </location>
</feature>
<dbReference type="OrthoDB" id="6137576at2759"/>
<dbReference type="EMBL" id="CACVKT020000537">
    <property type="protein sequence ID" value="CAC5359952.1"/>
    <property type="molecule type" value="Genomic_DNA"/>
</dbReference>
<sequence length="500" mass="57851">MNPTKILSKFKGDFTENPSRSWKLFENFVALYWDEFKLCNAFPLFLEENAQIWFNGLPEDITNTRENLKCEFLKKVNALSEDQDVGQQFKLTKLQYKCKLELIRLMSLGKWPETVADAEVRLRSVEANFQYLEKCEKKDTEDKIMSELKPKIDMMFQQISAVNSRAVQQLTTSPTMVEPLVTTEEHRKTKIQHRTRPRTQRHQRCRIPCYRCGGCDHIPSQCRFIRIKCNKCKPMGHKAKMCRSKQKHFSAQLTKFISATVIPSRSEVIIPFQTVDRNIKSQVGIVEPNPTLTGKKNTIGATCLVHIRSNNSFLQILNPTNAKVRLSKHTKINKFSEIQENSIISEITEYTVDINSIDKGTQNKNNEEKYFEIAQSLNFDFSYSNLTPEQKQKLMVMLGTNRDVFATNLSELGCTDLYPHRVETRDAPPVRQRFYRQSPAIKAEASKHIEEMRKYDIIEPSQSELASPICLVLKKSPKSASSTPNTPQYRFYVDFCLLDD</sequence>
<keyword evidence="3" id="KW-1185">Reference proteome</keyword>
<evidence type="ECO:0000313" key="3">
    <source>
        <dbReference type="Proteomes" id="UP000507470"/>
    </source>
</evidence>
<dbReference type="GO" id="GO:0003676">
    <property type="term" value="F:nucleic acid binding"/>
    <property type="evidence" value="ECO:0007669"/>
    <property type="project" value="InterPro"/>
</dbReference>
<dbReference type="PANTHER" id="PTHR37984:SF5">
    <property type="entry name" value="PROTEIN NYNRIN-LIKE"/>
    <property type="match status" value="1"/>
</dbReference>
<dbReference type="InterPro" id="IPR043502">
    <property type="entry name" value="DNA/RNA_pol_sf"/>
</dbReference>
<dbReference type="SMART" id="SM00343">
    <property type="entry name" value="ZnF_C2HC"/>
    <property type="match status" value="2"/>
</dbReference>
<dbReference type="PANTHER" id="PTHR37984">
    <property type="entry name" value="PROTEIN CBG26694"/>
    <property type="match status" value="1"/>
</dbReference>
<name>A0A6J8A2G7_MYTCO</name>
<evidence type="ECO:0000259" key="1">
    <source>
        <dbReference type="SMART" id="SM00343"/>
    </source>
</evidence>
<dbReference type="InterPro" id="IPR001878">
    <property type="entry name" value="Znf_CCHC"/>
</dbReference>
<dbReference type="Gene3D" id="3.10.10.10">
    <property type="entry name" value="HIV Type 1 Reverse Transcriptase, subunit A, domain 1"/>
    <property type="match status" value="1"/>
</dbReference>
<protein>
    <recommendedName>
        <fullName evidence="1">CCHC-type domain-containing protein</fullName>
    </recommendedName>
</protein>
<dbReference type="SUPFAM" id="SSF56672">
    <property type="entry name" value="DNA/RNA polymerases"/>
    <property type="match status" value="1"/>
</dbReference>
<accession>A0A6J8A2G7</accession>
<dbReference type="GO" id="GO:0008270">
    <property type="term" value="F:zinc ion binding"/>
    <property type="evidence" value="ECO:0007669"/>
    <property type="project" value="InterPro"/>
</dbReference>
<dbReference type="InterPro" id="IPR050951">
    <property type="entry name" value="Retrovirus_Pol_polyprotein"/>
</dbReference>
<reference evidence="2 3" key="1">
    <citation type="submission" date="2020-06" db="EMBL/GenBank/DDBJ databases">
        <authorList>
            <person name="Li R."/>
            <person name="Bekaert M."/>
        </authorList>
    </citation>
    <scope>NUCLEOTIDE SEQUENCE [LARGE SCALE GENOMIC DNA]</scope>
    <source>
        <strain evidence="3">wild</strain>
    </source>
</reference>
<proteinExistence type="predicted"/>